<dbReference type="AlphaFoldDB" id="A0A7V8VGX9"/>
<dbReference type="SUPFAM" id="SSF56112">
    <property type="entry name" value="Protein kinase-like (PK-like)"/>
    <property type="match status" value="1"/>
</dbReference>
<name>A0A7V8VGX9_9BACT</name>
<dbReference type="GO" id="GO:0004674">
    <property type="term" value="F:protein serine/threonine kinase activity"/>
    <property type="evidence" value="ECO:0007669"/>
    <property type="project" value="UniProtKB-KW"/>
</dbReference>
<dbReference type="FunFam" id="1.10.510.10:FF:000021">
    <property type="entry name" value="Serine/threonine protein kinase"/>
    <property type="match status" value="1"/>
</dbReference>
<sequence>MLVGQTIGSGAYRFEVEAELGAGAMGMVYRARFYMDGKVVPVALKMVSLGLLGNEAALARFEREANILKQLRHPNIVRLYASGQYRKMPFIAMEFIDGESLDRVLSRRGRLTWEEVVAYGKQLCAALQHAHDKGIIHRDLKPSNIMITREGVLKLTDFGIAKDIDVTALTAANSTIGTAAYMSPEQCKGDRDLTHKSDLYSLGVVFFELLTGRKPFRAETTMDMFLKHVQEAPPRPSRLTVEVPPKLEALILQLMAKDKDDRPTDAAWVGRMLEEIEEDALALRSAGEALLHSRNLDKPRHADGSRLTAEDREALRALRGKKVRKKKQRDDRAWWEKPLFQASAAVLGLVAVAGLAAWALWPPSADKLWHAVETATEPDQQRKAAETYLKRFGQNEDERTQKVAAIFRDLVVRERNRVLQNRFNRGMSQPLENDDAEAYKLAWKALEYEKLGNLTLAEQHWKQLQERFAESAQLPFTLEEATLQKARWGWLAQHRLQLLQEVRKLADTLRKQVDEYREFERPFPTDATQPETLALFAQRLELFGDREKALRIWTQLHERTEKDEEQKSWHLLAGERKHRLTTASTPADPLKQRLNLIEGHLQKAQQLLAVLQPDDPAIKRKRADIRILCRDIADLYADEGEPAIEKLVQQARTLLEKMRD</sequence>
<evidence type="ECO:0000256" key="6">
    <source>
        <dbReference type="ARBA" id="ARBA00022840"/>
    </source>
</evidence>
<evidence type="ECO:0000256" key="2">
    <source>
        <dbReference type="ARBA" id="ARBA00022527"/>
    </source>
</evidence>
<dbReference type="PANTHER" id="PTHR43289:SF6">
    <property type="entry name" value="SERINE_THREONINE-PROTEIN KINASE NEKL-3"/>
    <property type="match status" value="1"/>
</dbReference>
<dbReference type="EMBL" id="JACEFB010000020">
    <property type="protein sequence ID" value="MBA2227849.1"/>
    <property type="molecule type" value="Genomic_DNA"/>
</dbReference>
<dbReference type="EC" id="2.7.11.1" evidence="1"/>
<evidence type="ECO:0000256" key="4">
    <source>
        <dbReference type="ARBA" id="ARBA00022741"/>
    </source>
</evidence>
<evidence type="ECO:0000256" key="3">
    <source>
        <dbReference type="ARBA" id="ARBA00022679"/>
    </source>
</evidence>
<keyword evidence="3" id="KW-0808">Transferase</keyword>
<feature type="binding site" evidence="7">
    <location>
        <position position="45"/>
    </location>
    <ligand>
        <name>ATP</name>
        <dbReference type="ChEBI" id="CHEBI:30616"/>
    </ligand>
</feature>
<keyword evidence="5 9" id="KW-0418">Kinase</keyword>
<dbReference type="CDD" id="cd14014">
    <property type="entry name" value="STKc_PknB_like"/>
    <property type="match status" value="1"/>
</dbReference>
<organism evidence="9 10">
    <name type="scientific">Thermogemmata fonticola</name>
    <dbReference type="NCBI Taxonomy" id="2755323"/>
    <lineage>
        <taxon>Bacteria</taxon>
        <taxon>Pseudomonadati</taxon>
        <taxon>Planctomycetota</taxon>
        <taxon>Planctomycetia</taxon>
        <taxon>Gemmatales</taxon>
        <taxon>Gemmataceae</taxon>
        <taxon>Thermogemmata</taxon>
    </lineage>
</organism>
<proteinExistence type="predicted"/>
<dbReference type="Proteomes" id="UP000542342">
    <property type="component" value="Unassembled WGS sequence"/>
</dbReference>
<evidence type="ECO:0000313" key="10">
    <source>
        <dbReference type="Proteomes" id="UP000542342"/>
    </source>
</evidence>
<dbReference type="InterPro" id="IPR017441">
    <property type="entry name" value="Protein_kinase_ATP_BS"/>
</dbReference>
<keyword evidence="10" id="KW-1185">Reference proteome</keyword>
<dbReference type="PROSITE" id="PS00107">
    <property type="entry name" value="PROTEIN_KINASE_ATP"/>
    <property type="match status" value="1"/>
</dbReference>
<feature type="domain" description="Protein kinase" evidence="8">
    <location>
        <begin position="14"/>
        <end position="276"/>
    </location>
</feature>
<dbReference type="SMART" id="SM00220">
    <property type="entry name" value="S_TKc"/>
    <property type="match status" value="1"/>
</dbReference>
<evidence type="ECO:0000256" key="1">
    <source>
        <dbReference type="ARBA" id="ARBA00012513"/>
    </source>
</evidence>
<keyword evidence="4 7" id="KW-0547">Nucleotide-binding</keyword>
<dbReference type="GO" id="GO:0005524">
    <property type="term" value="F:ATP binding"/>
    <property type="evidence" value="ECO:0007669"/>
    <property type="project" value="UniProtKB-UniRule"/>
</dbReference>
<reference evidence="9 10" key="1">
    <citation type="submission" date="2020-07" db="EMBL/GenBank/DDBJ databases">
        <title>Thermogemmata thermophila gen. nov., sp. nov., a novel moderate thermophilic planctomycete from a Kamchatka hot spring.</title>
        <authorList>
            <person name="Elcheninov A.G."/>
            <person name="Podosokorskaya O.A."/>
            <person name="Kovaleva O.L."/>
            <person name="Novikov A."/>
            <person name="Bonch-Osmolovskaya E.A."/>
            <person name="Toshchakov S.V."/>
            <person name="Kublanov I.V."/>
        </authorList>
    </citation>
    <scope>NUCLEOTIDE SEQUENCE [LARGE SCALE GENOMIC DNA]</scope>
    <source>
        <strain evidence="9 10">2918</strain>
    </source>
</reference>
<dbReference type="Gene3D" id="1.10.510.10">
    <property type="entry name" value="Transferase(Phosphotransferase) domain 1"/>
    <property type="match status" value="1"/>
</dbReference>
<dbReference type="InterPro" id="IPR000719">
    <property type="entry name" value="Prot_kinase_dom"/>
</dbReference>
<protein>
    <recommendedName>
        <fullName evidence="1">non-specific serine/threonine protein kinase</fullName>
        <ecNumber evidence="1">2.7.11.1</ecNumber>
    </recommendedName>
</protein>
<accession>A0A7V8VGX9</accession>
<evidence type="ECO:0000313" key="9">
    <source>
        <dbReference type="EMBL" id="MBA2227849.1"/>
    </source>
</evidence>
<dbReference type="RefSeq" id="WP_194539712.1">
    <property type="nucleotide sequence ID" value="NZ_JACEFB010000020.1"/>
</dbReference>
<comment type="caution">
    <text evidence="9">The sequence shown here is derived from an EMBL/GenBank/DDBJ whole genome shotgun (WGS) entry which is preliminary data.</text>
</comment>
<keyword evidence="6 7" id="KW-0067">ATP-binding</keyword>
<evidence type="ECO:0000256" key="5">
    <source>
        <dbReference type="ARBA" id="ARBA00022777"/>
    </source>
</evidence>
<dbReference type="InterPro" id="IPR011009">
    <property type="entry name" value="Kinase-like_dom_sf"/>
</dbReference>
<gene>
    <name evidence="9" type="ORF">H0921_16945</name>
</gene>
<dbReference type="PROSITE" id="PS50011">
    <property type="entry name" value="PROTEIN_KINASE_DOM"/>
    <property type="match status" value="1"/>
</dbReference>
<keyword evidence="2 9" id="KW-0723">Serine/threonine-protein kinase</keyword>
<dbReference type="Pfam" id="PF00069">
    <property type="entry name" value="Pkinase"/>
    <property type="match status" value="1"/>
</dbReference>
<dbReference type="PANTHER" id="PTHR43289">
    <property type="entry name" value="MITOGEN-ACTIVATED PROTEIN KINASE KINASE KINASE 20-RELATED"/>
    <property type="match status" value="1"/>
</dbReference>
<evidence type="ECO:0000256" key="7">
    <source>
        <dbReference type="PROSITE-ProRule" id="PRU10141"/>
    </source>
</evidence>
<evidence type="ECO:0000259" key="8">
    <source>
        <dbReference type="PROSITE" id="PS50011"/>
    </source>
</evidence>
<dbReference type="PROSITE" id="PS00108">
    <property type="entry name" value="PROTEIN_KINASE_ST"/>
    <property type="match status" value="1"/>
</dbReference>
<dbReference type="InterPro" id="IPR008271">
    <property type="entry name" value="Ser/Thr_kinase_AS"/>
</dbReference>